<dbReference type="InterPro" id="IPR036316">
    <property type="entry name" value="Pili_assmbl_chap_C_dom_sf"/>
</dbReference>
<dbReference type="PANTHER" id="PTHR30251:SF5">
    <property type="entry name" value="FIMBRIAL CHAPARONE PROTEIN"/>
    <property type="match status" value="1"/>
</dbReference>
<protein>
    <submittedName>
        <fullName evidence="12">Molecular chaperone</fullName>
    </submittedName>
</protein>
<dbReference type="InterPro" id="IPR013783">
    <property type="entry name" value="Ig-like_fold"/>
</dbReference>
<evidence type="ECO:0000256" key="6">
    <source>
        <dbReference type="ARBA" id="ARBA00023186"/>
    </source>
</evidence>
<evidence type="ECO:0000256" key="7">
    <source>
        <dbReference type="ARBA" id="ARBA00023319"/>
    </source>
</evidence>
<evidence type="ECO:0000256" key="8">
    <source>
        <dbReference type="RuleBase" id="RU003918"/>
    </source>
</evidence>
<evidence type="ECO:0000256" key="2">
    <source>
        <dbReference type="ARBA" id="ARBA00007399"/>
    </source>
</evidence>
<dbReference type="InterPro" id="IPR050643">
    <property type="entry name" value="Periplasmic_pilus_chap"/>
</dbReference>
<evidence type="ECO:0000256" key="5">
    <source>
        <dbReference type="ARBA" id="ARBA00022764"/>
    </source>
</evidence>
<dbReference type="GO" id="GO:0030288">
    <property type="term" value="C:outer membrane-bounded periplasmic space"/>
    <property type="evidence" value="ECO:0007669"/>
    <property type="project" value="InterPro"/>
</dbReference>
<evidence type="ECO:0000256" key="3">
    <source>
        <dbReference type="ARBA" id="ARBA00022558"/>
    </source>
</evidence>
<sequence length="243" mass="26834">MKKLLSYTCLAVLGMTSLNASAAIVLDRTRAVYPGGAKSISLNIKNENQKLPYLAQAWIEDTQGQKISSPFVVLPPVQRVDANQKSIVRIASVPAIESLPKDRESIYYFNLREIPPKSEKSNVMQIAVQSKIKLFYRPEAILPERGAVWQDQVTITKQGAALKLNNPTPYFITYVGLAHPKGKEKSAIKGFSAFMVAPKSELNVNVPEALGNEFIISYVNDYGGYMDVKYQCAGNSCKAIKSE</sequence>
<feature type="chain" id="PRO_5010258672" evidence="9">
    <location>
        <begin position="23"/>
        <end position="243"/>
    </location>
</feature>
<evidence type="ECO:0000259" key="10">
    <source>
        <dbReference type="Pfam" id="PF00345"/>
    </source>
</evidence>
<accession>A0A1S2CS97</accession>
<comment type="caution">
    <text evidence="12">The sequence shown here is derived from an EMBL/GenBank/DDBJ whole genome shotgun (WGS) entry which is preliminary data.</text>
</comment>
<dbReference type="FunFam" id="2.60.40.10:FF:000458">
    <property type="entry name" value="Molecular chaperone FimC"/>
    <property type="match status" value="1"/>
</dbReference>
<keyword evidence="3" id="KW-1029">Fimbrium biogenesis</keyword>
<dbReference type="InterPro" id="IPR001829">
    <property type="entry name" value="Pili_assmbl_chaperone_bac"/>
</dbReference>
<dbReference type="PROSITE" id="PS00635">
    <property type="entry name" value="PILI_CHAPERONE"/>
    <property type="match status" value="1"/>
</dbReference>
<dbReference type="PRINTS" id="PR00969">
    <property type="entry name" value="CHAPERONPILI"/>
</dbReference>
<keyword evidence="6 8" id="KW-0143">Chaperone</keyword>
<evidence type="ECO:0000256" key="9">
    <source>
        <dbReference type="SAM" id="SignalP"/>
    </source>
</evidence>
<evidence type="ECO:0000256" key="1">
    <source>
        <dbReference type="ARBA" id="ARBA00004418"/>
    </source>
</evidence>
<dbReference type="Gene3D" id="2.60.40.10">
    <property type="entry name" value="Immunoglobulins"/>
    <property type="match status" value="2"/>
</dbReference>
<dbReference type="AlphaFoldDB" id="A0A1S2CS97"/>
<dbReference type="RefSeq" id="WP_042023086.1">
    <property type="nucleotide sequence ID" value="NZ_CDBW01000039.1"/>
</dbReference>
<dbReference type="InterPro" id="IPR008962">
    <property type="entry name" value="PapD-like_sf"/>
</dbReference>
<dbReference type="InterPro" id="IPR018046">
    <property type="entry name" value="Pili_assmbl_chaperone_CS"/>
</dbReference>
<name>A0A1S2CS97_AERSO</name>
<keyword evidence="7" id="KW-0393">Immunoglobulin domain</keyword>
<dbReference type="Proteomes" id="UP000179934">
    <property type="component" value="Unassembled WGS sequence"/>
</dbReference>
<dbReference type="Pfam" id="PF00345">
    <property type="entry name" value="PapD_N"/>
    <property type="match status" value="1"/>
</dbReference>
<dbReference type="SUPFAM" id="SSF49584">
    <property type="entry name" value="Periplasmic chaperone C-domain"/>
    <property type="match status" value="1"/>
</dbReference>
<evidence type="ECO:0000259" key="11">
    <source>
        <dbReference type="Pfam" id="PF02753"/>
    </source>
</evidence>
<evidence type="ECO:0000313" key="13">
    <source>
        <dbReference type="Proteomes" id="UP000179934"/>
    </source>
</evidence>
<reference evidence="12 13" key="1">
    <citation type="submission" date="2016-09" db="EMBL/GenBank/DDBJ databases">
        <title>Draft Genome Sequence of Aeromonas sobria Strain 08005, Isolated from Sick Rana catesbeiana.</title>
        <authorList>
            <person name="Yang Q."/>
        </authorList>
    </citation>
    <scope>NUCLEOTIDE SEQUENCE [LARGE SCALE GENOMIC DNA]</scope>
    <source>
        <strain evidence="12 13">08005</strain>
    </source>
</reference>
<dbReference type="InterPro" id="IPR016148">
    <property type="entry name" value="Pili_assmbl_chaperone_C"/>
</dbReference>
<proteinExistence type="inferred from homology"/>
<dbReference type="STRING" id="646.BJD16_16295"/>
<keyword evidence="4 9" id="KW-0732">Signal</keyword>
<comment type="similarity">
    <text evidence="2 8">Belongs to the periplasmic pilus chaperone family.</text>
</comment>
<comment type="subcellular location">
    <subcellularLocation>
        <location evidence="1 8">Periplasm</location>
    </subcellularLocation>
</comment>
<evidence type="ECO:0000313" key="12">
    <source>
        <dbReference type="EMBL" id="OHY91515.1"/>
    </source>
</evidence>
<feature type="signal peptide" evidence="9">
    <location>
        <begin position="1"/>
        <end position="22"/>
    </location>
</feature>
<dbReference type="SUPFAM" id="SSF49354">
    <property type="entry name" value="PapD-like"/>
    <property type="match status" value="1"/>
</dbReference>
<keyword evidence="5" id="KW-0574">Periplasm</keyword>
<dbReference type="EMBL" id="MKFU01000021">
    <property type="protein sequence ID" value="OHY91515.1"/>
    <property type="molecule type" value="Genomic_DNA"/>
</dbReference>
<organism evidence="12 13">
    <name type="scientific">Aeromonas sobria</name>
    <dbReference type="NCBI Taxonomy" id="646"/>
    <lineage>
        <taxon>Bacteria</taxon>
        <taxon>Pseudomonadati</taxon>
        <taxon>Pseudomonadota</taxon>
        <taxon>Gammaproteobacteria</taxon>
        <taxon>Aeromonadales</taxon>
        <taxon>Aeromonadaceae</taxon>
        <taxon>Aeromonas</taxon>
    </lineage>
</organism>
<feature type="domain" description="Pili assembly chaperone N-terminal" evidence="10">
    <location>
        <begin position="24"/>
        <end position="141"/>
    </location>
</feature>
<gene>
    <name evidence="12" type="ORF">BJD16_16295</name>
</gene>
<dbReference type="GeneID" id="58923752"/>
<feature type="domain" description="Pili assembly chaperone C-terminal" evidence="11">
    <location>
        <begin position="164"/>
        <end position="226"/>
    </location>
</feature>
<dbReference type="Pfam" id="PF02753">
    <property type="entry name" value="PapD_C"/>
    <property type="match status" value="1"/>
</dbReference>
<dbReference type="InterPro" id="IPR016147">
    <property type="entry name" value="Pili_assmbl_chaperone_N"/>
</dbReference>
<dbReference type="OrthoDB" id="9131059at2"/>
<dbReference type="GO" id="GO:0071555">
    <property type="term" value="P:cell wall organization"/>
    <property type="evidence" value="ECO:0007669"/>
    <property type="project" value="InterPro"/>
</dbReference>
<evidence type="ECO:0000256" key="4">
    <source>
        <dbReference type="ARBA" id="ARBA00022729"/>
    </source>
</evidence>
<dbReference type="PANTHER" id="PTHR30251">
    <property type="entry name" value="PILUS ASSEMBLY CHAPERONE"/>
    <property type="match status" value="1"/>
</dbReference>